<sequence length="219" mass="21608">MAKVETTRLVDDITGGDADETLDFGLDGIRFEIDLSAGNARRLREELAPFLAAARPAGAPRARRAAGAAPTAQPASRAPAGPRPGADGDPAVREQNRAVRVWAREHGYAVSERGRIPSGVVEAYRRGGQAAADPVPGTGADTGPDTAPDTGPDSGAEPAVSGGEGGAGQAAPGGPFAPATPFGSAPDPASASGSGSAEAGSGAGADPDRRPAPAVRFSG</sequence>
<evidence type="ECO:0000259" key="3">
    <source>
        <dbReference type="Pfam" id="PF11774"/>
    </source>
</evidence>
<dbReference type="InterPro" id="IPR024412">
    <property type="entry name" value="Lsr2_dim_dom"/>
</dbReference>
<dbReference type="EMBL" id="BAAAJK010000001">
    <property type="protein sequence ID" value="GAA1379422.1"/>
    <property type="molecule type" value="Genomic_DNA"/>
</dbReference>
<feature type="region of interest" description="Disordered" evidence="2">
    <location>
        <begin position="125"/>
        <end position="219"/>
    </location>
</feature>
<evidence type="ECO:0000256" key="2">
    <source>
        <dbReference type="SAM" id="MobiDB-lite"/>
    </source>
</evidence>
<organism evidence="5 6">
    <name type="scientific">Pseudonocardia kongjuensis</name>
    <dbReference type="NCBI Taxonomy" id="102227"/>
    <lineage>
        <taxon>Bacteria</taxon>
        <taxon>Bacillati</taxon>
        <taxon>Actinomycetota</taxon>
        <taxon>Actinomycetes</taxon>
        <taxon>Pseudonocardiales</taxon>
        <taxon>Pseudonocardiaceae</taxon>
        <taxon>Pseudonocardia</taxon>
    </lineage>
</organism>
<dbReference type="InterPro" id="IPR055370">
    <property type="entry name" value="Lsr2_DNA-bd"/>
</dbReference>
<feature type="region of interest" description="Disordered" evidence="2">
    <location>
        <begin position="54"/>
        <end position="98"/>
    </location>
</feature>
<dbReference type="Pfam" id="PF23359">
    <property type="entry name" value="Lsr2_DNA-bd"/>
    <property type="match status" value="1"/>
</dbReference>
<feature type="compositionally biased region" description="Low complexity" evidence="2">
    <location>
        <begin position="54"/>
        <end position="89"/>
    </location>
</feature>
<feature type="domain" description="Lsr2 DNA-binding" evidence="4">
    <location>
        <begin position="92"/>
        <end position="125"/>
    </location>
</feature>
<dbReference type="InterPro" id="IPR042261">
    <property type="entry name" value="Lsr2-like_dimerization"/>
</dbReference>
<proteinExistence type="predicted"/>
<evidence type="ECO:0008006" key="7">
    <source>
        <dbReference type="Google" id="ProtNLM"/>
    </source>
</evidence>
<accession>A0ABN1XI96</accession>
<dbReference type="Gene3D" id="3.30.60.230">
    <property type="entry name" value="Lsr2, dimerization domain"/>
    <property type="match status" value="1"/>
</dbReference>
<evidence type="ECO:0000256" key="1">
    <source>
        <dbReference type="ARBA" id="ARBA00023125"/>
    </source>
</evidence>
<dbReference type="Gene3D" id="4.10.320.10">
    <property type="entry name" value="E3-binding domain"/>
    <property type="match status" value="1"/>
</dbReference>
<dbReference type="InterPro" id="IPR036625">
    <property type="entry name" value="E3-bd_dom_sf"/>
</dbReference>
<gene>
    <name evidence="5" type="ORF">GCM10009613_02050</name>
</gene>
<dbReference type="Pfam" id="PF11774">
    <property type="entry name" value="Lsr2"/>
    <property type="match status" value="1"/>
</dbReference>
<keyword evidence="1" id="KW-0238">DNA-binding</keyword>
<protein>
    <recommendedName>
        <fullName evidence="7">Lsr2 protein</fullName>
    </recommendedName>
</protein>
<dbReference type="Proteomes" id="UP001501414">
    <property type="component" value="Unassembled WGS sequence"/>
</dbReference>
<name>A0ABN1XI96_9PSEU</name>
<dbReference type="RefSeq" id="WP_344017600.1">
    <property type="nucleotide sequence ID" value="NZ_BAAAJK010000001.1"/>
</dbReference>
<feature type="compositionally biased region" description="Low complexity" evidence="2">
    <location>
        <begin position="169"/>
        <end position="200"/>
    </location>
</feature>
<evidence type="ECO:0000313" key="5">
    <source>
        <dbReference type="EMBL" id="GAA1379422.1"/>
    </source>
</evidence>
<comment type="caution">
    <text evidence="5">The sequence shown here is derived from an EMBL/GenBank/DDBJ whole genome shotgun (WGS) entry which is preliminary data.</text>
</comment>
<evidence type="ECO:0000259" key="4">
    <source>
        <dbReference type="Pfam" id="PF23359"/>
    </source>
</evidence>
<evidence type="ECO:0000313" key="6">
    <source>
        <dbReference type="Proteomes" id="UP001501414"/>
    </source>
</evidence>
<keyword evidence="6" id="KW-1185">Reference proteome</keyword>
<reference evidence="5 6" key="1">
    <citation type="journal article" date="2019" name="Int. J. Syst. Evol. Microbiol.">
        <title>The Global Catalogue of Microorganisms (GCM) 10K type strain sequencing project: providing services to taxonomists for standard genome sequencing and annotation.</title>
        <authorList>
            <consortium name="The Broad Institute Genomics Platform"/>
            <consortium name="The Broad Institute Genome Sequencing Center for Infectious Disease"/>
            <person name="Wu L."/>
            <person name="Ma J."/>
        </authorList>
    </citation>
    <scope>NUCLEOTIDE SEQUENCE [LARGE SCALE GENOMIC DNA]</scope>
    <source>
        <strain evidence="5 6">JCM 11896</strain>
    </source>
</reference>
<feature type="domain" description="Lsr2 dimerization" evidence="3">
    <location>
        <begin position="1"/>
        <end position="57"/>
    </location>
</feature>